<dbReference type="InterPro" id="IPR056561">
    <property type="entry name" value="NFP_LYK_LysM1"/>
</dbReference>
<protein>
    <recommendedName>
        <fullName evidence="6">Serine/threonine receptor-like kinase NFP</fullName>
    </recommendedName>
</protein>
<feature type="signal peptide" evidence="1">
    <location>
        <begin position="1"/>
        <end position="25"/>
    </location>
</feature>
<evidence type="ECO:0000313" key="4">
    <source>
        <dbReference type="EMBL" id="KAI5397365.1"/>
    </source>
</evidence>
<evidence type="ECO:0000256" key="1">
    <source>
        <dbReference type="SAM" id="SignalP"/>
    </source>
</evidence>
<evidence type="ECO:0008006" key="6">
    <source>
        <dbReference type="Google" id="ProtNLM"/>
    </source>
</evidence>
<dbReference type="Gramene" id="Psat06G0325300-T2">
    <property type="protein sequence ID" value="KAI5397365.1"/>
    <property type="gene ID" value="KIW84_063253"/>
</dbReference>
<feature type="domain" description="NFP second LysM" evidence="3">
    <location>
        <begin position="121"/>
        <end position="157"/>
    </location>
</feature>
<dbReference type="InterPro" id="IPR052611">
    <property type="entry name" value="Plant_RLK_LysM"/>
</dbReference>
<comment type="caution">
    <text evidence="4">The sequence shown here is derived from an EMBL/GenBank/DDBJ whole genome shotgun (WGS) entry which is preliminary data.</text>
</comment>
<evidence type="ECO:0000313" key="5">
    <source>
        <dbReference type="Proteomes" id="UP001058974"/>
    </source>
</evidence>
<proteinExistence type="predicted"/>
<dbReference type="Pfam" id="PF23446">
    <property type="entry name" value="LysM1_NFP_LYK"/>
    <property type="match status" value="1"/>
</dbReference>
<reference evidence="4 5" key="1">
    <citation type="journal article" date="2022" name="Nat. Genet.">
        <title>Improved pea reference genome and pan-genome highlight genomic features and evolutionary characteristics.</title>
        <authorList>
            <person name="Yang T."/>
            <person name="Liu R."/>
            <person name="Luo Y."/>
            <person name="Hu S."/>
            <person name="Wang D."/>
            <person name="Wang C."/>
            <person name="Pandey M.K."/>
            <person name="Ge S."/>
            <person name="Xu Q."/>
            <person name="Li N."/>
            <person name="Li G."/>
            <person name="Huang Y."/>
            <person name="Saxena R.K."/>
            <person name="Ji Y."/>
            <person name="Li M."/>
            <person name="Yan X."/>
            <person name="He Y."/>
            <person name="Liu Y."/>
            <person name="Wang X."/>
            <person name="Xiang C."/>
            <person name="Varshney R.K."/>
            <person name="Ding H."/>
            <person name="Gao S."/>
            <person name="Zong X."/>
        </authorList>
    </citation>
    <scope>NUCLEOTIDE SEQUENCE [LARGE SCALE GENOMIC DNA]</scope>
    <source>
        <strain evidence="4 5">cv. Zhongwan 6</strain>
    </source>
</reference>
<feature type="non-terminal residue" evidence="4">
    <location>
        <position position="1"/>
    </location>
</feature>
<feature type="non-terminal residue" evidence="4">
    <location>
        <position position="157"/>
    </location>
</feature>
<accession>A0A9D4W8A0</accession>
<organism evidence="4 5">
    <name type="scientific">Pisum sativum</name>
    <name type="common">Garden pea</name>
    <name type="synonym">Lathyrus oleraceus</name>
    <dbReference type="NCBI Taxonomy" id="3888"/>
    <lineage>
        <taxon>Eukaryota</taxon>
        <taxon>Viridiplantae</taxon>
        <taxon>Streptophyta</taxon>
        <taxon>Embryophyta</taxon>
        <taxon>Tracheophyta</taxon>
        <taxon>Spermatophyta</taxon>
        <taxon>Magnoliopsida</taxon>
        <taxon>eudicotyledons</taxon>
        <taxon>Gunneridae</taxon>
        <taxon>Pentapetalae</taxon>
        <taxon>rosids</taxon>
        <taxon>fabids</taxon>
        <taxon>Fabales</taxon>
        <taxon>Fabaceae</taxon>
        <taxon>Papilionoideae</taxon>
        <taxon>50 kb inversion clade</taxon>
        <taxon>NPAAA clade</taxon>
        <taxon>Hologalegina</taxon>
        <taxon>IRL clade</taxon>
        <taxon>Fabeae</taxon>
        <taxon>Lathyrus</taxon>
    </lineage>
</organism>
<feature type="domain" description="NFP/LYK4/5 first LysM" evidence="2">
    <location>
        <begin position="53"/>
        <end position="110"/>
    </location>
</feature>
<dbReference type="PANTHER" id="PTHR45927">
    <property type="entry name" value="LYSM-DOMAIN RECEPTOR-LIKE KINASE-RELATED"/>
    <property type="match status" value="1"/>
</dbReference>
<keyword evidence="1" id="KW-0732">Signal</keyword>
<dbReference type="Proteomes" id="UP001058974">
    <property type="component" value="Chromosome 6"/>
</dbReference>
<dbReference type="AlphaFoldDB" id="A0A9D4W8A0"/>
<dbReference type="EMBL" id="JAMSHJ010000006">
    <property type="protein sequence ID" value="KAI5397365.1"/>
    <property type="molecule type" value="Genomic_DNA"/>
</dbReference>
<gene>
    <name evidence="4" type="ORF">KIW84_063253</name>
</gene>
<feature type="chain" id="PRO_5039390110" description="Serine/threonine receptor-like kinase NFP" evidence="1">
    <location>
        <begin position="26"/>
        <end position="157"/>
    </location>
</feature>
<dbReference type="Pfam" id="PF23457">
    <property type="entry name" value="LysM2_NFP"/>
    <property type="match status" value="1"/>
</dbReference>
<keyword evidence="5" id="KW-1185">Reference proteome</keyword>
<dbReference type="PANTHER" id="PTHR45927:SF15">
    <property type="entry name" value="SERINE_THREONINE RECEPTOR-LIKE KINASE NFP"/>
    <property type="match status" value="1"/>
</dbReference>
<evidence type="ECO:0000259" key="2">
    <source>
        <dbReference type="Pfam" id="PF23446"/>
    </source>
</evidence>
<evidence type="ECO:0000259" key="3">
    <source>
        <dbReference type="Pfam" id="PF23457"/>
    </source>
</evidence>
<name>A0A9D4W8A0_PEA</name>
<dbReference type="InterPro" id="IPR059143">
    <property type="entry name" value="NFP_LysM2"/>
</dbReference>
<sequence>HHHHHHHHHQFSTLFFFLLLPFLNSQTPTQVNNTGYTCNNNNNNKNQTNNYPCQSYAFYRATSPNYLDLATISDLFSLPRLTIAKLSNISSPSTPLIPNQPLLIPIACSCNFINTTFGSISYSNITYTIKPKDTFFLVSTINFQNLTTYPSVEVVNP</sequence>